<evidence type="ECO:0000313" key="11">
    <source>
        <dbReference type="Proteomes" id="UP000095300"/>
    </source>
</evidence>
<dbReference type="Pfam" id="PF04130">
    <property type="entry name" value="GCP_C_terminal"/>
    <property type="match status" value="1"/>
</dbReference>
<dbReference type="VEuPathDB" id="VectorBase:SCAU005434"/>
<reference evidence="10" key="2">
    <citation type="submission" date="2020-05" db="UniProtKB">
        <authorList>
            <consortium name="EnsemblMetazoa"/>
        </authorList>
    </citation>
    <scope>IDENTIFICATION</scope>
    <source>
        <strain evidence="10">USDA</strain>
    </source>
</reference>
<dbReference type="EnsemblMetazoa" id="SCAU005434-RD">
    <property type="protein sequence ID" value="SCAU005434-PD"/>
    <property type="gene ID" value="SCAU005434"/>
</dbReference>
<dbReference type="OrthoDB" id="775571at2759"/>
<evidence type="ECO:0000259" key="8">
    <source>
        <dbReference type="Pfam" id="PF04130"/>
    </source>
</evidence>
<feature type="domain" description="Gamma tubulin complex component protein N-terminal" evidence="9">
    <location>
        <begin position="331"/>
        <end position="600"/>
    </location>
</feature>
<keyword evidence="11" id="KW-1185">Reference proteome</keyword>
<dbReference type="EnsemblMetazoa" id="SCAU005434-RC">
    <property type="protein sequence ID" value="SCAU005434-PC"/>
    <property type="gene ID" value="SCAU005434"/>
</dbReference>
<dbReference type="PANTHER" id="PTHR19302:SF70">
    <property type="entry name" value="GAMMA-TUBULIN COMPLEX COMPONENT 6"/>
    <property type="match status" value="1"/>
</dbReference>
<organism evidence="10 11">
    <name type="scientific">Stomoxys calcitrans</name>
    <name type="common">Stable fly</name>
    <name type="synonym">Conops calcitrans</name>
    <dbReference type="NCBI Taxonomy" id="35570"/>
    <lineage>
        <taxon>Eukaryota</taxon>
        <taxon>Metazoa</taxon>
        <taxon>Ecdysozoa</taxon>
        <taxon>Arthropoda</taxon>
        <taxon>Hexapoda</taxon>
        <taxon>Insecta</taxon>
        <taxon>Pterygota</taxon>
        <taxon>Neoptera</taxon>
        <taxon>Endopterygota</taxon>
        <taxon>Diptera</taxon>
        <taxon>Brachycera</taxon>
        <taxon>Muscomorpha</taxon>
        <taxon>Muscoidea</taxon>
        <taxon>Muscidae</taxon>
        <taxon>Stomoxys</taxon>
    </lineage>
</organism>
<dbReference type="GO" id="GO:0051321">
    <property type="term" value="P:meiotic cell cycle"/>
    <property type="evidence" value="ECO:0007669"/>
    <property type="project" value="TreeGrafter"/>
</dbReference>
<comment type="subcellular location">
    <subcellularLocation>
        <location evidence="1">Cytoplasm</location>
        <location evidence="1">Cytoskeleton</location>
    </subcellularLocation>
</comment>
<dbReference type="Gene3D" id="1.20.120.1900">
    <property type="entry name" value="Gamma-tubulin complex, C-terminal domain"/>
    <property type="match status" value="1"/>
</dbReference>
<feature type="coiled-coil region" evidence="6">
    <location>
        <begin position="651"/>
        <end position="685"/>
    </location>
</feature>
<dbReference type="InterPro" id="IPR040457">
    <property type="entry name" value="GCP_C"/>
</dbReference>
<evidence type="ECO:0000313" key="10">
    <source>
        <dbReference type="EnsemblMetazoa" id="SCAU005434-PA"/>
    </source>
</evidence>
<dbReference type="KEGG" id="scac:106084217"/>
<dbReference type="InterPro" id="IPR007259">
    <property type="entry name" value="GCP"/>
</dbReference>
<reference evidence="11" key="1">
    <citation type="submission" date="2015-05" db="EMBL/GenBank/DDBJ databases">
        <authorList>
            <person name="Wilson R.K."/>
            <person name="Warren W.C."/>
            <person name="Olafson P."/>
        </authorList>
    </citation>
    <scope>NUCLEOTIDE SEQUENCE [LARGE SCALE GENOMIC DNA]</scope>
    <source>
        <strain evidence="11">USDA</strain>
    </source>
</reference>
<dbReference type="GO" id="GO:0051011">
    <property type="term" value="F:microtubule minus-end binding"/>
    <property type="evidence" value="ECO:0007669"/>
    <property type="project" value="TreeGrafter"/>
</dbReference>
<feature type="domain" description="Gamma tubulin complex component C-terminal" evidence="8">
    <location>
        <begin position="1199"/>
        <end position="1503"/>
    </location>
</feature>
<evidence type="ECO:0000256" key="1">
    <source>
        <dbReference type="ARBA" id="ARBA00004245"/>
    </source>
</evidence>
<dbReference type="GO" id="GO:0043015">
    <property type="term" value="F:gamma-tubulin binding"/>
    <property type="evidence" value="ECO:0007669"/>
    <property type="project" value="InterPro"/>
</dbReference>
<dbReference type="STRING" id="35570.A0A1I8P730"/>
<keyword evidence="5" id="KW-0206">Cytoskeleton</keyword>
<evidence type="ECO:0000256" key="5">
    <source>
        <dbReference type="ARBA" id="ARBA00023212"/>
    </source>
</evidence>
<dbReference type="GO" id="GO:0031122">
    <property type="term" value="P:cytoplasmic microtubule organization"/>
    <property type="evidence" value="ECO:0007669"/>
    <property type="project" value="TreeGrafter"/>
</dbReference>
<dbReference type="GO" id="GO:0000930">
    <property type="term" value="C:gamma-tubulin complex"/>
    <property type="evidence" value="ECO:0007669"/>
    <property type="project" value="TreeGrafter"/>
</dbReference>
<feature type="compositionally biased region" description="Polar residues" evidence="7">
    <location>
        <begin position="1023"/>
        <end position="1036"/>
    </location>
</feature>
<dbReference type="GO" id="GO:0000922">
    <property type="term" value="C:spindle pole"/>
    <property type="evidence" value="ECO:0007669"/>
    <property type="project" value="InterPro"/>
</dbReference>
<sequence>MPDLGENEGVNITLLFNKLCFSILDQCNLPNQSLKLTAARRLRNLSFEILLKARKQDEGDQGDDFERELDIQIFSAKLNSRCNHNNKSFSAFEEHLEFIKNDPYFTEGAGKSILQFLLALQEKSHGDDDVPIPRSPDLLVPGPFTLYADYKNNKSYPVLNEWTDIMNPMPKYFKGIKPLESPDNPYLPKFIFEGEKDQLLAVDNKFTVACSSNEYDSECSFTGMTNRLLGTSMRINMNSLQLFPKSFKKPQIKTVRPVSSTHVNDSDSEKNGISKKIFSWNWEGLACFGISCTNPFAGDTNASLLLKSHLSQKGNVKFEAKIVAEKDFITDLKSLTVGIQSNSFKHDEFIVFHMEKNVCIAGVLPETIKYAVAEFIECGTCYKRLQTMILKKDYKLMFDGFMFKALCSAIDEYLLTFRQYVFGKNDDHILGFYKRIKKMIKQLTSLSYTLAVHPNVDDNFKPPMGSQFLGYLYKEIMRTTENDFLAILIFIMKRCCHVYFKHLQKWIYYGLLDDPCNELFVGFVDHYRENTKYFYDKAYFVRREVVPGFFQNFEEEILQCGKYTMLLKAYNPNHPIFDLEYPSISVCLCVAELEKLELSCKEYFENAKKLCLNPITIQMIFESRSEEKRQLFQRMSERSRANLERWTDEQNEIALLAAERKKQRLEELSAQLHDAKQRKMLERKVSVENELKYLREAEKLEEQRTAIENINLRKRIEYYQELHDIIKDKEHRNNLTLLIPAAATAQPSPRTPASAGTDFESCCGEDEEQSSDYEECVSEECAEKLSEIKDISEQSEKQECNKESILENEIHQELVHAVDLINCNSENIAVDNGNILQQNRQKMMSGHNMEHCTTASTEIALKKSSTVASSFALESTLKINTAGTADNKEMPLTEAQKNKFKVLSDEFQIQISNQTHRTKSMPDVNLNDVQDEELSELQRNRRRMMQNDLFSEYNKDPEPRSVNLYLPLDTDRARNRKKVLESEYNILTGMANMATVDTPMSTASDDIPLTETLSEIEADKDNGNISKNNDSGTPGSTVDDGIDTLKLNVAMRPDNTKESALTTPYTCLPSTPESALNTAGIRAKQGFTFPSADCQKTCIDVAFNNDSLQREDACPQPDYNQPYKRCEQLIATNFRCNTTSPYIRLNSSNNHSNSTHKSPTLTEFLTEFLQKSVVTPMGTHLELVNNEVMRMFLVDLKVLDHFRSLRNYFFMMDGEFGSIICDGIIGKLEDGAKPQKLLNYQILHSILDTALGSSITGKNKNAENLSFIVNDVPEKFELSSPDVLNNLSLSYCINWPLNLILNPETLEQYANIFKYLVRVRRISWILEKAYQILKESVKKNGKDLLKSPQYRHVQLIRHKFYHFVHALQNHITGNALQASWKTFKDELLSAKTIEDLYRKHTTYIKRILFLCMLNKRSAEFYNTIENVFKIAIRFYNNLKSREFKIKPGETYHTHSRYEKLVNDEVEFNKFIKYTIYLGTKIVRHGYQAEIGEFINLINYNQYYMKSSLYN</sequence>
<evidence type="ECO:0000259" key="9">
    <source>
        <dbReference type="Pfam" id="PF17681"/>
    </source>
</evidence>
<dbReference type="EnsemblMetazoa" id="SCAU005434-RA">
    <property type="protein sequence ID" value="SCAU005434-PA"/>
    <property type="gene ID" value="SCAU005434"/>
</dbReference>
<dbReference type="Pfam" id="PF17681">
    <property type="entry name" value="GCP_N_terminal"/>
    <property type="match status" value="1"/>
</dbReference>
<dbReference type="PANTHER" id="PTHR19302">
    <property type="entry name" value="GAMMA TUBULIN COMPLEX PROTEIN"/>
    <property type="match status" value="1"/>
</dbReference>
<accession>A0A1I8P730</accession>
<comment type="similarity">
    <text evidence="2">Belongs to the TUBGCP family.</text>
</comment>
<keyword evidence="4" id="KW-0493">Microtubule</keyword>
<evidence type="ECO:0000256" key="3">
    <source>
        <dbReference type="ARBA" id="ARBA00022490"/>
    </source>
</evidence>
<dbReference type="GO" id="GO:0005874">
    <property type="term" value="C:microtubule"/>
    <property type="evidence" value="ECO:0007669"/>
    <property type="project" value="UniProtKB-KW"/>
</dbReference>
<keyword evidence="6" id="KW-0175">Coiled coil</keyword>
<evidence type="ECO:0000256" key="6">
    <source>
        <dbReference type="SAM" id="Coils"/>
    </source>
</evidence>
<name>A0A1I8P730_STOCA</name>
<protein>
    <recommendedName>
        <fullName evidence="12">Gamma-tubulin complex component 6</fullName>
    </recommendedName>
</protein>
<gene>
    <name evidence="10" type="primary">106084217</name>
</gene>
<dbReference type="InterPro" id="IPR042241">
    <property type="entry name" value="GCP_C_sf"/>
</dbReference>
<evidence type="ECO:0000256" key="2">
    <source>
        <dbReference type="ARBA" id="ARBA00010337"/>
    </source>
</evidence>
<feature type="region of interest" description="Disordered" evidence="7">
    <location>
        <begin position="1017"/>
        <end position="1039"/>
    </location>
</feature>
<dbReference type="Proteomes" id="UP000095300">
    <property type="component" value="Unassembled WGS sequence"/>
</dbReference>
<dbReference type="GO" id="GO:0051225">
    <property type="term" value="P:spindle assembly"/>
    <property type="evidence" value="ECO:0007669"/>
    <property type="project" value="TreeGrafter"/>
</dbReference>
<evidence type="ECO:0008006" key="12">
    <source>
        <dbReference type="Google" id="ProtNLM"/>
    </source>
</evidence>
<dbReference type="InterPro" id="IPR041470">
    <property type="entry name" value="GCP_N"/>
</dbReference>
<evidence type="ECO:0000256" key="4">
    <source>
        <dbReference type="ARBA" id="ARBA00022701"/>
    </source>
</evidence>
<keyword evidence="3" id="KW-0963">Cytoplasm</keyword>
<evidence type="ECO:0000256" key="7">
    <source>
        <dbReference type="SAM" id="MobiDB-lite"/>
    </source>
</evidence>
<proteinExistence type="inferred from homology"/>
<dbReference type="GO" id="GO:0007020">
    <property type="term" value="P:microtubule nucleation"/>
    <property type="evidence" value="ECO:0007669"/>
    <property type="project" value="InterPro"/>
</dbReference>
<dbReference type="GO" id="GO:0000278">
    <property type="term" value="P:mitotic cell cycle"/>
    <property type="evidence" value="ECO:0007669"/>
    <property type="project" value="TreeGrafter"/>
</dbReference>